<feature type="domain" description="GT-D fold-like" evidence="1">
    <location>
        <begin position="181"/>
        <end position="425"/>
    </location>
</feature>
<organism evidence="2 3">
    <name type="scientific">Methylobacterium frigidaeris</name>
    <dbReference type="NCBI Taxonomy" id="2038277"/>
    <lineage>
        <taxon>Bacteria</taxon>
        <taxon>Pseudomonadati</taxon>
        <taxon>Pseudomonadota</taxon>
        <taxon>Alphaproteobacteria</taxon>
        <taxon>Hyphomicrobiales</taxon>
        <taxon>Methylobacteriaceae</taxon>
        <taxon>Methylobacterium</taxon>
    </lineage>
</organism>
<protein>
    <recommendedName>
        <fullName evidence="1">GT-D fold-like domain-containing protein</fullName>
    </recommendedName>
</protein>
<evidence type="ECO:0000313" key="2">
    <source>
        <dbReference type="EMBL" id="GJD63645.1"/>
    </source>
</evidence>
<sequence length="442" mass="49618">MTYQFWHEAETARHDRAALADVARRVLYTSFASVDEMQAARIVQIGILARDAGLRAEALALLDRVASASPSDIASRYEKAVLFLHEGSHIECAQVLRQILAYHPHEDRTNLMAARVLHALGAHEEASACLDRILLEGRHDRADWERQIRILHDFGRYVSAFPRLHAIAMAERMERTPSHISVETLAERIMAALGSRTGFSLVRAGDGEGAFAFLGNSDEAEFAHLYEQNRHDRARVWFADTIDATKHPFLGEAFRITDVIRDADVAGMPYPNWIRHEYTILSVTGISSLTNLLRIDRRPDTATCTQMIHVELHNTKLLYQIMRSQREIGLISCHPGLPEQLRSVFSYEHVDYHHVPGEKGHSHLLSQEAVAGSHWPERYPQIMEALSRPLNGRLYIVAAGLLGKFYCDRIKKSGGVALDVGSIADGWMGSRTRPGLEQLSIG</sequence>
<evidence type="ECO:0000259" key="1">
    <source>
        <dbReference type="Pfam" id="PF22882"/>
    </source>
</evidence>
<dbReference type="Proteomes" id="UP001055286">
    <property type="component" value="Unassembled WGS sequence"/>
</dbReference>
<dbReference type="SUPFAM" id="SSF48452">
    <property type="entry name" value="TPR-like"/>
    <property type="match status" value="1"/>
</dbReference>
<accession>A0AA37HEC1</accession>
<comment type="caution">
    <text evidence="2">The sequence shown here is derived from an EMBL/GenBank/DDBJ whole genome shotgun (WGS) entry which is preliminary data.</text>
</comment>
<evidence type="ECO:0000313" key="3">
    <source>
        <dbReference type="Proteomes" id="UP001055286"/>
    </source>
</evidence>
<gene>
    <name evidence="2" type="ORF">MPEAHAMD_3815</name>
</gene>
<dbReference type="InterPro" id="IPR055171">
    <property type="entry name" value="GT-D-like"/>
</dbReference>
<dbReference type="Pfam" id="PF14559">
    <property type="entry name" value="TPR_19"/>
    <property type="match status" value="1"/>
</dbReference>
<proteinExistence type="predicted"/>
<dbReference type="InterPro" id="IPR011990">
    <property type="entry name" value="TPR-like_helical_dom_sf"/>
</dbReference>
<dbReference type="AlphaFoldDB" id="A0AA37HEC1"/>
<reference evidence="2" key="2">
    <citation type="submission" date="2021-08" db="EMBL/GenBank/DDBJ databases">
        <authorList>
            <person name="Tani A."/>
            <person name="Ola A."/>
            <person name="Ogura Y."/>
            <person name="Katsura K."/>
            <person name="Hayashi T."/>
        </authorList>
    </citation>
    <scope>NUCLEOTIDE SEQUENCE</scope>
    <source>
        <strain evidence="2">JCM 32048</strain>
    </source>
</reference>
<dbReference type="RefSeq" id="WP_238191974.1">
    <property type="nucleotide sequence ID" value="NZ_BPQJ01000018.1"/>
</dbReference>
<reference evidence="2" key="1">
    <citation type="journal article" date="2016" name="Front. Microbiol.">
        <title>Genome Sequence of the Piezophilic, Mesophilic Sulfate-Reducing Bacterium Desulfovibrio indicus J2T.</title>
        <authorList>
            <person name="Cao J."/>
            <person name="Maignien L."/>
            <person name="Shao Z."/>
            <person name="Alain K."/>
            <person name="Jebbar M."/>
        </authorList>
    </citation>
    <scope>NUCLEOTIDE SEQUENCE</scope>
    <source>
        <strain evidence="2">JCM 32048</strain>
    </source>
</reference>
<dbReference type="EMBL" id="BPQJ01000018">
    <property type="protein sequence ID" value="GJD63645.1"/>
    <property type="molecule type" value="Genomic_DNA"/>
</dbReference>
<name>A0AA37HEC1_9HYPH</name>
<keyword evidence="3" id="KW-1185">Reference proteome</keyword>
<dbReference type="Gene3D" id="1.25.40.10">
    <property type="entry name" value="Tetratricopeptide repeat domain"/>
    <property type="match status" value="1"/>
</dbReference>
<dbReference type="Pfam" id="PF22882">
    <property type="entry name" value="GT-D-like"/>
    <property type="match status" value="1"/>
</dbReference>